<dbReference type="GO" id="GO:0005886">
    <property type="term" value="C:plasma membrane"/>
    <property type="evidence" value="ECO:0007669"/>
    <property type="project" value="UniProtKB-SubCell"/>
</dbReference>
<dbReference type="PANTHER" id="PTHR30482:SF20">
    <property type="entry name" value="HIGH-AFFINITY BRANCHED-CHAIN AMINO ACID TRANSPORT SYSTEM PERMEASE PROTEIN LIVM"/>
    <property type="match status" value="1"/>
</dbReference>
<organism evidence="7 8">
    <name type="scientific">Mumia flava</name>
    <dbReference type="NCBI Taxonomy" id="1348852"/>
    <lineage>
        <taxon>Bacteria</taxon>
        <taxon>Bacillati</taxon>
        <taxon>Actinomycetota</taxon>
        <taxon>Actinomycetes</taxon>
        <taxon>Propionibacteriales</taxon>
        <taxon>Nocardioidaceae</taxon>
        <taxon>Mumia</taxon>
    </lineage>
</organism>
<protein>
    <submittedName>
        <fullName evidence="7">Branched-chain amino acid transport system permease protein</fullName>
    </submittedName>
</protein>
<comment type="caution">
    <text evidence="7">The sequence shown here is derived from an EMBL/GenBank/DDBJ whole genome shotgun (WGS) entry which is preliminary data.</text>
</comment>
<feature type="transmembrane region" description="Helical" evidence="6">
    <location>
        <begin position="60"/>
        <end position="78"/>
    </location>
</feature>
<dbReference type="AlphaFoldDB" id="A0A2M9B7B5"/>
<evidence type="ECO:0000256" key="5">
    <source>
        <dbReference type="ARBA" id="ARBA00023136"/>
    </source>
</evidence>
<keyword evidence="5 6" id="KW-0472">Membrane</keyword>
<name>A0A2M9B7B5_9ACTN</name>
<evidence type="ECO:0000256" key="2">
    <source>
        <dbReference type="ARBA" id="ARBA00022475"/>
    </source>
</evidence>
<feature type="transmembrane region" description="Helical" evidence="6">
    <location>
        <begin position="245"/>
        <end position="264"/>
    </location>
</feature>
<dbReference type="InterPro" id="IPR001851">
    <property type="entry name" value="ABC_transp_permease"/>
</dbReference>
<keyword evidence="3 6" id="KW-0812">Transmembrane</keyword>
<evidence type="ECO:0000256" key="1">
    <source>
        <dbReference type="ARBA" id="ARBA00004651"/>
    </source>
</evidence>
<evidence type="ECO:0000313" key="7">
    <source>
        <dbReference type="EMBL" id="PJJ53807.1"/>
    </source>
</evidence>
<keyword evidence="8" id="KW-1185">Reference proteome</keyword>
<feature type="transmembrane region" description="Helical" evidence="6">
    <location>
        <begin position="136"/>
        <end position="155"/>
    </location>
</feature>
<dbReference type="CDD" id="cd06581">
    <property type="entry name" value="TM_PBP1_LivM_like"/>
    <property type="match status" value="1"/>
</dbReference>
<dbReference type="OrthoDB" id="9814461at2"/>
<evidence type="ECO:0000256" key="6">
    <source>
        <dbReference type="SAM" id="Phobius"/>
    </source>
</evidence>
<dbReference type="Pfam" id="PF02653">
    <property type="entry name" value="BPD_transp_2"/>
    <property type="match status" value="1"/>
</dbReference>
<feature type="transmembrane region" description="Helical" evidence="6">
    <location>
        <begin position="270"/>
        <end position="287"/>
    </location>
</feature>
<keyword evidence="2" id="KW-1003">Cell membrane</keyword>
<evidence type="ECO:0000256" key="4">
    <source>
        <dbReference type="ARBA" id="ARBA00022989"/>
    </source>
</evidence>
<evidence type="ECO:0000256" key="3">
    <source>
        <dbReference type="ARBA" id="ARBA00022692"/>
    </source>
</evidence>
<reference evidence="7 8" key="1">
    <citation type="submission" date="2017-11" db="EMBL/GenBank/DDBJ databases">
        <title>Genomic Encyclopedia of Archaeal and Bacterial Type Strains, Phase II (KMG-II): From Individual Species to Whole Genera.</title>
        <authorList>
            <person name="Goeker M."/>
        </authorList>
    </citation>
    <scope>NUCLEOTIDE SEQUENCE [LARGE SCALE GENOMIC DNA]</scope>
    <source>
        <strain evidence="7 8">DSM 27763</strain>
    </source>
</reference>
<keyword evidence="4 6" id="KW-1133">Transmembrane helix</keyword>
<feature type="transmembrane region" description="Helical" evidence="6">
    <location>
        <begin position="292"/>
        <end position="309"/>
    </location>
</feature>
<dbReference type="GO" id="GO:0015658">
    <property type="term" value="F:branched-chain amino acid transmembrane transporter activity"/>
    <property type="evidence" value="ECO:0007669"/>
    <property type="project" value="InterPro"/>
</dbReference>
<proteinExistence type="predicted"/>
<dbReference type="Proteomes" id="UP000230842">
    <property type="component" value="Unassembled WGS sequence"/>
</dbReference>
<comment type="subcellular location">
    <subcellularLocation>
        <location evidence="1">Cell membrane</location>
        <topology evidence="1">Multi-pass membrane protein</topology>
    </subcellularLocation>
</comment>
<feature type="transmembrane region" description="Helical" evidence="6">
    <location>
        <begin position="107"/>
        <end position="129"/>
    </location>
</feature>
<dbReference type="RefSeq" id="WP_100415302.1">
    <property type="nucleotide sequence ID" value="NZ_PGEZ01000002.1"/>
</dbReference>
<feature type="transmembrane region" description="Helical" evidence="6">
    <location>
        <begin position="193"/>
        <end position="212"/>
    </location>
</feature>
<accession>A0A2M9B7B5</accession>
<feature type="transmembrane region" description="Helical" evidence="6">
    <location>
        <begin position="28"/>
        <end position="48"/>
    </location>
</feature>
<dbReference type="PANTHER" id="PTHR30482">
    <property type="entry name" value="HIGH-AFFINITY BRANCHED-CHAIN AMINO ACID TRANSPORT SYSTEM PERMEASE"/>
    <property type="match status" value="1"/>
</dbReference>
<dbReference type="InterPro" id="IPR043428">
    <property type="entry name" value="LivM-like"/>
</dbReference>
<gene>
    <name evidence="7" type="ORF">CLV56_3303</name>
</gene>
<sequence length="370" mass="37990">MATAAPTPPAPKTETKPSVLNRAWDLNLVRNLLICLAVLVVGVIALESTDAFQNTQLTSLAYYAIAAFGLTALTGLNGQISLGHGALMAVGAYTTALFLGAEEPLPFPVIALAAVVVTSLVGVVVGAAAARLHGPYLAGATLALAVALPSLALYFKETLGGDAGLKVSSPQAPDWFVSMIETLSGNLASSTKYVAYIACVALVVSLFFVLNLKRSKVGRHWRAVRDNDVAAEIAGIHLGRTRVQAFVISAAYAGLAGAVMAIAVRLAAPSAFTIVLSLSVLTAVVIGGLGSITGAVIGAAVLVFLPPWVTGFATDSGLSDTQAAEMAPLVYGIVLVLVMLLAPGGLMGTVSNAWRRTRQRRLAKQASSAS</sequence>
<evidence type="ECO:0000313" key="8">
    <source>
        <dbReference type="Proteomes" id="UP000230842"/>
    </source>
</evidence>
<feature type="transmembrane region" description="Helical" evidence="6">
    <location>
        <begin position="329"/>
        <end position="354"/>
    </location>
</feature>
<dbReference type="EMBL" id="PGEZ01000002">
    <property type="protein sequence ID" value="PJJ53807.1"/>
    <property type="molecule type" value="Genomic_DNA"/>
</dbReference>